<dbReference type="Proteomes" id="UP001500218">
    <property type="component" value="Unassembled WGS sequence"/>
</dbReference>
<dbReference type="EMBL" id="BAAALT010000111">
    <property type="protein sequence ID" value="GAA1811593.1"/>
    <property type="molecule type" value="Genomic_DNA"/>
</dbReference>
<organism evidence="1 2">
    <name type="scientific">Luedemannella flava</name>
    <dbReference type="NCBI Taxonomy" id="349316"/>
    <lineage>
        <taxon>Bacteria</taxon>
        <taxon>Bacillati</taxon>
        <taxon>Actinomycetota</taxon>
        <taxon>Actinomycetes</taxon>
        <taxon>Micromonosporales</taxon>
        <taxon>Micromonosporaceae</taxon>
        <taxon>Luedemannella</taxon>
    </lineage>
</organism>
<comment type="caution">
    <text evidence="1">The sequence shown here is derived from an EMBL/GenBank/DDBJ whole genome shotgun (WGS) entry which is preliminary data.</text>
</comment>
<accession>A0ABP4YCX4</accession>
<gene>
    <name evidence="1" type="ORF">GCM10009682_36230</name>
</gene>
<name>A0ABP4YCX4_9ACTN</name>
<keyword evidence="2" id="KW-1185">Reference proteome</keyword>
<evidence type="ECO:0000313" key="1">
    <source>
        <dbReference type="EMBL" id="GAA1811593.1"/>
    </source>
</evidence>
<sequence>MLDTTPSRRARLALPGALLSEENGRAGAWFASCAHVAGPPEPPLANCAHVAGPSTARPARCAQLAGAEGSGLAKSEQLAGRSAALLATCAQLVILDLGCWRGVEYRGLG</sequence>
<protein>
    <submittedName>
        <fullName evidence="1">Uncharacterized protein</fullName>
    </submittedName>
</protein>
<evidence type="ECO:0000313" key="2">
    <source>
        <dbReference type="Proteomes" id="UP001500218"/>
    </source>
</evidence>
<reference evidence="2" key="1">
    <citation type="journal article" date="2019" name="Int. J. Syst. Evol. Microbiol.">
        <title>The Global Catalogue of Microorganisms (GCM) 10K type strain sequencing project: providing services to taxonomists for standard genome sequencing and annotation.</title>
        <authorList>
            <consortium name="The Broad Institute Genomics Platform"/>
            <consortium name="The Broad Institute Genome Sequencing Center for Infectious Disease"/>
            <person name="Wu L."/>
            <person name="Ma J."/>
        </authorList>
    </citation>
    <scope>NUCLEOTIDE SEQUENCE [LARGE SCALE GENOMIC DNA]</scope>
    <source>
        <strain evidence="2">JCM 13250</strain>
    </source>
</reference>
<proteinExistence type="predicted"/>